<dbReference type="Pfam" id="PF17921">
    <property type="entry name" value="Integrase_H2C2"/>
    <property type="match status" value="1"/>
</dbReference>
<dbReference type="InterPro" id="IPR054465">
    <property type="entry name" value="Integrase_p58-like_C"/>
</dbReference>
<dbReference type="GO" id="GO:0003676">
    <property type="term" value="F:nucleic acid binding"/>
    <property type="evidence" value="ECO:0007669"/>
    <property type="project" value="InterPro"/>
</dbReference>
<dbReference type="Pfam" id="PF22938">
    <property type="entry name" value="Integrase_p58_C"/>
    <property type="match status" value="1"/>
</dbReference>
<accession>A0A6S7I022</accession>
<dbReference type="FunFam" id="1.10.340.70:FF:000001">
    <property type="entry name" value="Retrovirus-related Pol polyprotein from transposon gypsy-like Protein"/>
    <property type="match status" value="1"/>
</dbReference>
<feature type="compositionally biased region" description="Polar residues" evidence="9">
    <location>
        <begin position="1220"/>
        <end position="1230"/>
    </location>
</feature>
<gene>
    <name evidence="10" type="ORF">PACLA_8A010407</name>
</gene>
<dbReference type="InterPro" id="IPR000477">
    <property type="entry name" value="RT_dom"/>
</dbReference>
<keyword evidence="6" id="KW-0255">Endonuclease</keyword>
<dbReference type="InterPro" id="IPR036397">
    <property type="entry name" value="RNaseH_sf"/>
</dbReference>
<keyword evidence="2" id="KW-0645">Protease</keyword>
<dbReference type="Proteomes" id="UP001152795">
    <property type="component" value="Unassembled WGS sequence"/>
</dbReference>
<proteinExistence type="predicted"/>
<comment type="caution">
    <text evidence="10">The sequence shown here is derived from an EMBL/GenBank/DDBJ whole genome shotgun (WGS) entry which is preliminary data.</text>
</comment>
<dbReference type="Pfam" id="PF17917">
    <property type="entry name" value="RT_RNaseH"/>
    <property type="match status" value="1"/>
</dbReference>
<evidence type="ECO:0000256" key="3">
    <source>
        <dbReference type="ARBA" id="ARBA00022679"/>
    </source>
</evidence>
<dbReference type="Gene3D" id="1.10.340.70">
    <property type="match status" value="1"/>
</dbReference>
<evidence type="ECO:0000256" key="6">
    <source>
        <dbReference type="ARBA" id="ARBA00022759"/>
    </source>
</evidence>
<evidence type="ECO:0000256" key="7">
    <source>
        <dbReference type="ARBA" id="ARBA00022801"/>
    </source>
</evidence>
<dbReference type="FunFam" id="3.30.420.10:FF:000032">
    <property type="entry name" value="Retrovirus-related Pol polyprotein from transposon 297-like Protein"/>
    <property type="match status" value="1"/>
</dbReference>
<dbReference type="EC" id="2.7.7.49" evidence="1"/>
<dbReference type="OrthoDB" id="425619at2759"/>
<dbReference type="PROSITE" id="PS00141">
    <property type="entry name" value="ASP_PROTEASE"/>
    <property type="match status" value="1"/>
</dbReference>
<dbReference type="InterPro" id="IPR041373">
    <property type="entry name" value="RT_RNaseH"/>
</dbReference>
<keyword evidence="5" id="KW-0540">Nuclease</keyword>
<keyword evidence="7" id="KW-0378">Hydrolase</keyword>
<dbReference type="GO" id="GO:0006508">
    <property type="term" value="P:proteolysis"/>
    <property type="evidence" value="ECO:0007669"/>
    <property type="project" value="UniProtKB-KW"/>
</dbReference>
<dbReference type="FunFam" id="3.30.70.270:FF:000020">
    <property type="entry name" value="Transposon Tf2-6 polyprotein-like Protein"/>
    <property type="match status" value="1"/>
</dbReference>
<dbReference type="GO" id="GO:0003964">
    <property type="term" value="F:RNA-directed DNA polymerase activity"/>
    <property type="evidence" value="ECO:0007669"/>
    <property type="project" value="UniProtKB-KW"/>
</dbReference>
<dbReference type="InterPro" id="IPR043502">
    <property type="entry name" value="DNA/RNA_pol_sf"/>
</dbReference>
<dbReference type="PANTHER" id="PTHR37984">
    <property type="entry name" value="PROTEIN CBG26694"/>
    <property type="match status" value="1"/>
</dbReference>
<dbReference type="InterPro" id="IPR021109">
    <property type="entry name" value="Peptidase_aspartic_dom_sf"/>
</dbReference>
<dbReference type="Gene3D" id="3.10.10.10">
    <property type="entry name" value="HIV Type 1 Reverse Transcriptase, subunit A, domain 1"/>
    <property type="match status" value="1"/>
</dbReference>
<keyword evidence="4" id="KW-0548">Nucleotidyltransferase</keyword>
<dbReference type="InterPro" id="IPR001969">
    <property type="entry name" value="Aspartic_peptidase_AS"/>
</dbReference>
<feature type="region of interest" description="Disordered" evidence="9">
    <location>
        <begin position="1192"/>
        <end position="1241"/>
    </location>
</feature>
<dbReference type="InterPro" id="IPR043128">
    <property type="entry name" value="Rev_trsase/Diguanyl_cyclase"/>
</dbReference>
<dbReference type="EMBL" id="CACRXK020007189">
    <property type="protein sequence ID" value="CAB4011554.1"/>
    <property type="molecule type" value="Genomic_DNA"/>
</dbReference>
<dbReference type="InterPro" id="IPR001584">
    <property type="entry name" value="Integrase_cat-core"/>
</dbReference>
<dbReference type="GO" id="GO:0004190">
    <property type="term" value="F:aspartic-type endopeptidase activity"/>
    <property type="evidence" value="ECO:0007669"/>
    <property type="project" value="InterPro"/>
</dbReference>
<dbReference type="FunFam" id="3.10.10.10:FF:000002">
    <property type="entry name" value="Retrovirus-related Pol polyprotein from transposon 17.6-like protein"/>
    <property type="match status" value="1"/>
</dbReference>
<keyword evidence="8" id="KW-0695">RNA-directed DNA polymerase</keyword>
<evidence type="ECO:0000256" key="9">
    <source>
        <dbReference type="SAM" id="MobiDB-lite"/>
    </source>
</evidence>
<sequence>MMQGIADSLIISGSIEGVNCDMVIDTGSNITILRPDVLGRVSKDVDIDVQPVDSLLRTVTGETTPVQSRDVENECILGLDFLISNDCVVDVQESCLRIGPEEIRFKGMTATKKSVCRRVMVAETWLVPPKSEAIIPGMLDGDGSSEEGWGEINPSKEPGLSSDILVARTVVDIRKPIFAVRVLNMSDDERIVREGTDVASCEIIDSVTVVGKTEPGSREASDELPEVVKKLYDRSSGGLDDSQKSQLYSLLVEFKDVFSESSGDIGRTSLTSHKIDTGNQKPIKQQPRRLPLAKVDIAQEAIKGMHEQGIIEPSSSPWTAPIVLVKKKDGTNRFCVDYRKLNDVTKKDSYPLPRIDTTLDALAGSKWFSTLDMKSGYWQVDLEQCDKEKTAFSTGYGLWQFTVMPFGLCNAPATFERLMELVLAGLPWSVCLLYLDDILVHGKTFEEEILNLREVFGRFRAANLKLNPKKCELFRQKVLYLGHIVTQEGISTEPSKVEAVTTWPRPTNKRDLRGFLGLCSYYRKFIKSFADIASPLHKLTEKETVFDWSEQCEEAFGELKRLLTAAPVLAYPIASGRFTIDTDASERGIGAVLSQEQNGIERVVAYFSRSLSRRERNYCVTRKELLAVVKATEKFHYYLYGQRFVVRTDHASLKWLFNFRQPEGQIARWLQKLQEYDFEIVHRAGRSHVNADALSRRPCYESACKFCSALEDKDNENEAISEEEERDMRGNGISRGATINQDELLFQIWTKEELRTKQVEDPDIRHVMEWKINGRPEWKDISAMSPVTKSYWAQWASIDVVDGILYRRWEDASGREVKYLYLTPKAIQDDVLRNLHDSPTAGHFGVKKTLARVRQRFYWINLRWSVENWCRKCEKCASRKGYPRRAKAPLKLYTVGSPMERIAIDVLGPLPKTDSGNQYILIAQDYFTKWPEAFALPDQQAVTVAEVLVNQFFTRFGIPMELHSDQGRNFESETFREVCRLLGINKTRTTPYHPQSDGMVERFNKTIEDGLAMFVNAHQTDWDMHIPLLLMAYRSAEHVATKISPSRMMLGREMKLPIDVWAGRPEGGEMPRSSPMYAQKLQEKMDEVHMFARDNLKISSGAMKQHYDVKAMAVKYEVGTGVWLHNPQRKKGRSPKLSRNWEGPYVVVKQINDVVVRIKKGPQAKPKVVHINRLKPYTGGEYFGWFAEKGSNGSGTSRNLDIGKSTLPGVRTTSKKESNGKNTNSRTTVESLRRESTNNGVLKQKCQQAHVPGELNRKSVAAAFWECELYNELLDIDLAEKWSFTKEKTCSNSSGSKDAAAEFIVRSQVATSYDHKCYEEPSDALKELNAEIPDVSEDNAAVYQGTRLFMAKNQAIVKDCEELEEVTCNKDTVGKRRLQKWSRGIFIIATAGGHIEYWQPLYKSESPTQAFVITIVWLHNKFLELKNDGMNVKETVLAYDNMCHLNSLRAACKDLPLPPPFDKMWKSIEKVIDRLHLQNHKDPSCKINYNPDNILSKSFNTMAAEQVNVWASRLKRIMVAMPYIHHMFFFHRMVKRRNAYTELCYQVGKQPIAPKAAKKWCQLA</sequence>
<evidence type="ECO:0000256" key="2">
    <source>
        <dbReference type="ARBA" id="ARBA00022670"/>
    </source>
</evidence>
<dbReference type="GO" id="GO:0015074">
    <property type="term" value="P:DNA integration"/>
    <property type="evidence" value="ECO:0007669"/>
    <property type="project" value="InterPro"/>
</dbReference>
<dbReference type="GO" id="GO:0004519">
    <property type="term" value="F:endonuclease activity"/>
    <property type="evidence" value="ECO:0007669"/>
    <property type="project" value="UniProtKB-KW"/>
</dbReference>
<evidence type="ECO:0000256" key="1">
    <source>
        <dbReference type="ARBA" id="ARBA00012493"/>
    </source>
</evidence>
<dbReference type="CDD" id="cd09274">
    <property type="entry name" value="RNase_HI_RT_Ty3"/>
    <property type="match status" value="1"/>
</dbReference>
<dbReference type="CDD" id="cd01647">
    <property type="entry name" value="RT_LTR"/>
    <property type="match status" value="1"/>
</dbReference>
<protein>
    <recommendedName>
        <fullName evidence="1">RNA-directed DNA polymerase</fullName>
        <ecNumber evidence="1">2.7.7.49</ecNumber>
    </recommendedName>
</protein>
<dbReference type="Gene3D" id="3.30.70.270">
    <property type="match status" value="2"/>
</dbReference>
<evidence type="ECO:0000256" key="8">
    <source>
        <dbReference type="ARBA" id="ARBA00022918"/>
    </source>
</evidence>
<dbReference type="Pfam" id="PF00078">
    <property type="entry name" value="RVT_1"/>
    <property type="match status" value="1"/>
</dbReference>
<dbReference type="Gene3D" id="2.40.70.10">
    <property type="entry name" value="Acid Proteases"/>
    <property type="match status" value="1"/>
</dbReference>
<keyword evidence="3" id="KW-0808">Transferase</keyword>
<dbReference type="SUPFAM" id="SSF50630">
    <property type="entry name" value="Acid proteases"/>
    <property type="match status" value="1"/>
</dbReference>
<evidence type="ECO:0000256" key="5">
    <source>
        <dbReference type="ARBA" id="ARBA00022722"/>
    </source>
</evidence>
<dbReference type="InterPro" id="IPR050951">
    <property type="entry name" value="Retrovirus_Pol_polyprotein"/>
</dbReference>
<dbReference type="InterPro" id="IPR012337">
    <property type="entry name" value="RNaseH-like_sf"/>
</dbReference>
<dbReference type="SUPFAM" id="SSF53098">
    <property type="entry name" value="Ribonuclease H-like"/>
    <property type="match status" value="1"/>
</dbReference>
<evidence type="ECO:0000313" key="10">
    <source>
        <dbReference type="EMBL" id="CAB4011554.1"/>
    </source>
</evidence>
<dbReference type="InterPro" id="IPR041588">
    <property type="entry name" value="Integrase_H2C2"/>
</dbReference>
<reference evidence="10" key="1">
    <citation type="submission" date="2020-04" db="EMBL/GenBank/DDBJ databases">
        <authorList>
            <person name="Alioto T."/>
            <person name="Alioto T."/>
            <person name="Gomez Garrido J."/>
        </authorList>
    </citation>
    <scope>NUCLEOTIDE SEQUENCE</scope>
    <source>
        <strain evidence="10">A484AB</strain>
    </source>
</reference>
<dbReference type="FunFam" id="3.10.10.10:FF:000007">
    <property type="entry name" value="Retrovirus-related Pol polyprotein from transposon 17.6-like Protein"/>
    <property type="match status" value="1"/>
</dbReference>
<dbReference type="PANTHER" id="PTHR37984:SF5">
    <property type="entry name" value="PROTEIN NYNRIN-LIKE"/>
    <property type="match status" value="1"/>
</dbReference>
<dbReference type="Gene3D" id="3.30.420.10">
    <property type="entry name" value="Ribonuclease H-like superfamily/Ribonuclease H"/>
    <property type="match status" value="1"/>
</dbReference>
<dbReference type="PROSITE" id="PS50994">
    <property type="entry name" value="INTEGRASE"/>
    <property type="match status" value="1"/>
</dbReference>
<evidence type="ECO:0000313" key="11">
    <source>
        <dbReference type="Proteomes" id="UP001152795"/>
    </source>
</evidence>
<name>A0A6S7I022_PARCT</name>
<dbReference type="Pfam" id="PF00665">
    <property type="entry name" value="rve"/>
    <property type="match status" value="1"/>
</dbReference>
<dbReference type="SUPFAM" id="SSF56672">
    <property type="entry name" value="DNA/RNA polymerases"/>
    <property type="match status" value="1"/>
</dbReference>
<organism evidence="10 11">
    <name type="scientific">Paramuricea clavata</name>
    <name type="common">Red gorgonian</name>
    <name type="synonym">Violescent sea-whip</name>
    <dbReference type="NCBI Taxonomy" id="317549"/>
    <lineage>
        <taxon>Eukaryota</taxon>
        <taxon>Metazoa</taxon>
        <taxon>Cnidaria</taxon>
        <taxon>Anthozoa</taxon>
        <taxon>Octocorallia</taxon>
        <taxon>Malacalcyonacea</taxon>
        <taxon>Plexauridae</taxon>
        <taxon>Paramuricea</taxon>
    </lineage>
</organism>
<evidence type="ECO:0000256" key="4">
    <source>
        <dbReference type="ARBA" id="ARBA00022695"/>
    </source>
</evidence>
<dbReference type="PROSITE" id="PS50878">
    <property type="entry name" value="RT_POL"/>
    <property type="match status" value="1"/>
</dbReference>
<keyword evidence="11" id="KW-1185">Reference proteome</keyword>